<evidence type="ECO:0000256" key="4">
    <source>
        <dbReference type="ARBA" id="ARBA00011575"/>
    </source>
</evidence>
<comment type="catalytic activity">
    <reaction evidence="14 15">
        <text>chorismate + L-glutamine = anthranilate + pyruvate + L-glutamate + H(+)</text>
        <dbReference type="Rhea" id="RHEA:21732"/>
        <dbReference type="ChEBI" id="CHEBI:15361"/>
        <dbReference type="ChEBI" id="CHEBI:15378"/>
        <dbReference type="ChEBI" id="CHEBI:16567"/>
        <dbReference type="ChEBI" id="CHEBI:29748"/>
        <dbReference type="ChEBI" id="CHEBI:29985"/>
        <dbReference type="ChEBI" id="CHEBI:58359"/>
        <dbReference type="EC" id="4.1.3.27"/>
    </reaction>
</comment>
<evidence type="ECO:0000259" key="16">
    <source>
        <dbReference type="Pfam" id="PF00425"/>
    </source>
</evidence>
<dbReference type="UniPathway" id="UPA00035">
    <property type="reaction ID" value="UER00040"/>
</dbReference>
<dbReference type="InterPro" id="IPR019999">
    <property type="entry name" value="Anth_synth_I-like"/>
</dbReference>
<evidence type="ECO:0000256" key="12">
    <source>
        <dbReference type="ARBA" id="ARBA00023239"/>
    </source>
</evidence>
<reference evidence="18 19" key="1">
    <citation type="submission" date="2020-05" db="EMBL/GenBank/DDBJ databases">
        <title>Parvularcula mediterraneae sp. nov., isolated from polypropylene straw from shallow seawater of the seashore of Laganas in Zakynthos island, Greece.</title>
        <authorList>
            <person name="Szabo I."/>
            <person name="Al-Omari J."/>
            <person name="Rado J."/>
            <person name="Szerdahelyi G.S."/>
        </authorList>
    </citation>
    <scope>NUCLEOTIDE SEQUENCE [LARGE SCALE GENOMIC DNA]</scope>
    <source>
        <strain evidence="18 19">ZS-1/3</strain>
    </source>
</reference>
<evidence type="ECO:0000256" key="1">
    <source>
        <dbReference type="ARBA" id="ARBA00001946"/>
    </source>
</evidence>
<keyword evidence="10 15" id="KW-0460">Magnesium</keyword>
<dbReference type="EMBL" id="JABFCX010000003">
    <property type="protein sequence ID" value="NNU17723.1"/>
    <property type="molecule type" value="Genomic_DNA"/>
</dbReference>
<dbReference type="Pfam" id="PF00425">
    <property type="entry name" value="Chorismate_bind"/>
    <property type="match status" value="1"/>
</dbReference>
<dbReference type="Gene3D" id="3.60.120.10">
    <property type="entry name" value="Anthranilate synthase"/>
    <property type="match status" value="1"/>
</dbReference>
<keyword evidence="11 15" id="KW-0057">Aromatic amino acid biosynthesis</keyword>
<evidence type="ECO:0000256" key="3">
    <source>
        <dbReference type="ARBA" id="ARBA00009562"/>
    </source>
</evidence>
<dbReference type="PRINTS" id="PR00095">
    <property type="entry name" value="ANTSNTHASEI"/>
</dbReference>
<evidence type="ECO:0000256" key="7">
    <source>
        <dbReference type="ARBA" id="ARBA00022605"/>
    </source>
</evidence>
<keyword evidence="7 15" id="KW-0028">Amino-acid biosynthesis</keyword>
<evidence type="ECO:0000256" key="14">
    <source>
        <dbReference type="ARBA" id="ARBA00047683"/>
    </source>
</evidence>
<name>A0A7Y3W6N3_9PROT</name>
<dbReference type="GO" id="GO:0000162">
    <property type="term" value="P:L-tryptophan biosynthetic process"/>
    <property type="evidence" value="ECO:0007669"/>
    <property type="project" value="UniProtKB-UniPathway"/>
</dbReference>
<comment type="subunit">
    <text evidence="4 15">Heterotetramer consisting of two non-identical subunits: a beta subunit (TrpG) and a large alpha subunit (TrpE).</text>
</comment>
<evidence type="ECO:0000256" key="6">
    <source>
        <dbReference type="ARBA" id="ARBA00020653"/>
    </source>
</evidence>
<comment type="cofactor">
    <cofactor evidence="1 15">
        <name>Mg(2+)</name>
        <dbReference type="ChEBI" id="CHEBI:18420"/>
    </cofactor>
</comment>
<evidence type="ECO:0000259" key="17">
    <source>
        <dbReference type="Pfam" id="PF04715"/>
    </source>
</evidence>
<sequence length="502" mass="55349">MTDAGYRSLAPSFEAFREVHDRGERQLVYRRFLGDLETPLSAYLKLTGDRPGSFLLESVEGGEQLGRYSTIGMAPDLFWQCKDNRWQLLGENGEELASGEDALTSIRQLTEAERIEMSQDVEEDLPPMASGLFGFFAYDFIRYFERLPERPEDHLGLPDAYFVRPTVVATFDSVRREVVLVTAVRPEDGVSAEDAYAKADDRLEALLGQLRQPLDVPKAVPTDAPQFASNMTPEAYLDCVHQAKEYIAAGDIFQVVLSQRYSADFGGSPLDAYRHLRRINPSPFLFYLNFEPATFLGASPEILVRVRNGEVTIRPIAGTRPRGKTPEEDKALEAELLADEKERAEHLMLLDLGRNDVGRSAKLGTVTPTDTFFIERFSHVMHITSNVTGELKDDLTPLDAMLNGFPAGTLTGAPKIRAMEIIDELEVSARGVYGGAIGYFGADGEFDSCIGLRMAVVKDGKVHVQAGAGVVHDSDPQAELDECGAKSRAIKLAFELCAEGAL</sequence>
<evidence type="ECO:0000256" key="13">
    <source>
        <dbReference type="ARBA" id="ARBA00025634"/>
    </source>
</evidence>
<gene>
    <name evidence="15 18" type="primary">trpE</name>
    <name evidence="18" type="ORF">HK107_15435</name>
</gene>
<keyword evidence="8 15" id="KW-0479">Metal-binding</keyword>
<dbReference type="PANTHER" id="PTHR11236">
    <property type="entry name" value="AMINOBENZOATE/ANTHRANILATE SYNTHASE"/>
    <property type="match status" value="1"/>
</dbReference>
<dbReference type="GO" id="GO:0004049">
    <property type="term" value="F:anthranilate synthase activity"/>
    <property type="evidence" value="ECO:0007669"/>
    <property type="project" value="UniProtKB-EC"/>
</dbReference>
<proteinExistence type="inferred from homology"/>
<dbReference type="InterPro" id="IPR006805">
    <property type="entry name" value="Anth_synth_I_N"/>
</dbReference>
<protein>
    <recommendedName>
        <fullName evidence="6 15">Anthranilate synthase component 1</fullName>
        <ecNumber evidence="5 15">4.1.3.27</ecNumber>
    </recommendedName>
</protein>
<evidence type="ECO:0000313" key="18">
    <source>
        <dbReference type="EMBL" id="NNU17723.1"/>
    </source>
</evidence>
<accession>A0A7Y3W6N3</accession>
<dbReference type="GO" id="GO:0046872">
    <property type="term" value="F:metal ion binding"/>
    <property type="evidence" value="ECO:0007669"/>
    <property type="project" value="UniProtKB-KW"/>
</dbReference>
<evidence type="ECO:0000256" key="9">
    <source>
        <dbReference type="ARBA" id="ARBA00022822"/>
    </source>
</evidence>
<dbReference type="InterPro" id="IPR015890">
    <property type="entry name" value="Chorismate_C"/>
</dbReference>
<dbReference type="Proteomes" id="UP000536835">
    <property type="component" value="Unassembled WGS sequence"/>
</dbReference>
<dbReference type="SUPFAM" id="SSF56322">
    <property type="entry name" value="ADC synthase"/>
    <property type="match status" value="1"/>
</dbReference>
<comment type="caution">
    <text evidence="18">The sequence shown here is derived from an EMBL/GenBank/DDBJ whole genome shotgun (WGS) entry which is preliminary data.</text>
</comment>
<comment type="similarity">
    <text evidence="3 15">Belongs to the anthranilate synthase component I family.</text>
</comment>
<comment type="function">
    <text evidence="13 15">Part of a heterotetrameric complex that catalyzes the two-step biosynthesis of anthranilate, an intermediate in the biosynthesis of L-tryptophan. In the first step, the glutamine-binding beta subunit (TrpG) of anthranilate synthase (AS) provides the glutamine amidotransferase activity which generates ammonia as a substrate that, along with chorismate, is used in the second step, catalyzed by the large alpha subunit of AS (TrpE) to produce anthranilate. In the absence of TrpG, TrpE can synthesize anthranilate directly from chorismate and high concentrations of ammonia.</text>
</comment>
<evidence type="ECO:0000256" key="15">
    <source>
        <dbReference type="RuleBase" id="RU364045"/>
    </source>
</evidence>
<dbReference type="RefSeq" id="WP_173201415.1">
    <property type="nucleotide sequence ID" value="NZ_JABFCX010000003.1"/>
</dbReference>
<evidence type="ECO:0000313" key="19">
    <source>
        <dbReference type="Proteomes" id="UP000536835"/>
    </source>
</evidence>
<evidence type="ECO:0000256" key="5">
    <source>
        <dbReference type="ARBA" id="ARBA00012266"/>
    </source>
</evidence>
<dbReference type="InterPro" id="IPR005256">
    <property type="entry name" value="Anth_synth_I_PabB"/>
</dbReference>
<comment type="pathway">
    <text evidence="2 15">Amino-acid biosynthesis; L-tryptophan biosynthesis; L-tryptophan from chorismate: step 1/5.</text>
</comment>
<dbReference type="PANTHER" id="PTHR11236:SF48">
    <property type="entry name" value="ISOCHORISMATE SYNTHASE MENF"/>
    <property type="match status" value="1"/>
</dbReference>
<keyword evidence="12 15" id="KW-0456">Lyase</keyword>
<feature type="domain" description="Anthranilate synthase component I N-terminal" evidence="17">
    <location>
        <begin position="35"/>
        <end position="179"/>
    </location>
</feature>
<keyword evidence="9 15" id="KW-0822">Tryptophan biosynthesis</keyword>
<evidence type="ECO:0000256" key="10">
    <source>
        <dbReference type="ARBA" id="ARBA00022842"/>
    </source>
</evidence>
<feature type="domain" description="Chorismate-utilising enzyme C-terminal" evidence="16">
    <location>
        <begin position="234"/>
        <end position="486"/>
    </location>
</feature>
<dbReference type="EC" id="4.1.3.27" evidence="5 15"/>
<keyword evidence="19" id="KW-1185">Reference proteome</keyword>
<evidence type="ECO:0000256" key="8">
    <source>
        <dbReference type="ARBA" id="ARBA00022723"/>
    </source>
</evidence>
<dbReference type="InterPro" id="IPR005801">
    <property type="entry name" value="ADC_synthase"/>
</dbReference>
<evidence type="ECO:0000256" key="2">
    <source>
        <dbReference type="ARBA" id="ARBA00004873"/>
    </source>
</evidence>
<dbReference type="NCBIfam" id="TIGR00564">
    <property type="entry name" value="trpE_most"/>
    <property type="match status" value="1"/>
</dbReference>
<dbReference type="AlphaFoldDB" id="A0A7Y3W6N3"/>
<organism evidence="18 19">
    <name type="scientific">Parvularcula mediterranea</name>
    <dbReference type="NCBI Taxonomy" id="2732508"/>
    <lineage>
        <taxon>Bacteria</taxon>
        <taxon>Pseudomonadati</taxon>
        <taxon>Pseudomonadota</taxon>
        <taxon>Alphaproteobacteria</taxon>
        <taxon>Parvularculales</taxon>
        <taxon>Parvularculaceae</taxon>
        <taxon>Parvularcula</taxon>
    </lineage>
</organism>
<evidence type="ECO:0000256" key="11">
    <source>
        <dbReference type="ARBA" id="ARBA00023141"/>
    </source>
</evidence>
<dbReference type="Pfam" id="PF04715">
    <property type="entry name" value="Anth_synt_I_N"/>
    <property type="match status" value="1"/>
</dbReference>